<evidence type="ECO:0000313" key="3">
    <source>
        <dbReference type="EMBL" id="MCX7571658.1"/>
    </source>
</evidence>
<protein>
    <submittedName>
        <fullName evidence="3">HupE/UreJ family protein</fullName>
    </submittedName>
</protein>
<feature type="chain" id="PRO_5045760490" evidence="2">
    <location>
        <begin position="24"/>
        <end position="360"/>
    </location>
</feature>
<dbReference type="Pfam" id="PF13795">
    <property type="entry name" value="HupE_UreJ_2"/>
    <property type="match status" value="1"/>
</dbReference>
<keyword evidence="1" id="KW-0812">Transmembrane</keyword>
<dbReference type="InterPro" id="IPR032809">
    <property type="entry name" value="Put_HupE_UreJ"/>
</dbReference>
<evidence type="ECO:0000256" key="2">
    <source>
        <dbReference type="SAM" id="SignalP"/>
    </source>
</evidence>
<feature type="transmembrane region" description="Helical" evidence="1">
    <location>
        <begin position="331"/>
        <end position="349"/>
    </location>
</feature>
<feature type="transmembrane region" description="Helical" evidence="1">
    <location>
        <begin position="211"/>
        <end position="234"/>
    </location>
</feature>
<dbReference type="EMBL" id="JAPMLT010000012">
    <property type="protein sequence ID" value="MCX7571658.1"/>
    <property type="molecule type" value="Genomic_DNA"/>
</dbReference>
<proteinExistence type="predicted"/>
<organism evidence="3 4">
    <name type="scientific">Tumebacillus lacus</name>
    <dbReference type="NCBI Taxonomy" id="2995335"/>
    <lineage>
        <taxon>Bacteria</taxon>
        <taxon>Bacillati</taxon>
        <taxon>Bacillota</taxon>
        <taxon>Bacilli</taxon>
        <taxon>Bacillales</taxon>
        <taxon>Alicyclobacillaceae</taxon>
        <taxon>Tumebacillus</taxon>
    </lineage>
</organism>
<name>A0ABT3X6Q9_9BACL</name>
<feature type="transmembrane region" description="Helical" evidence="1">
    <location>
        <begin position="240"/>
        <end position="259"/>
    </location>
</feature>
<sequence length="360" mass="40115">MKRILSILLLLTLMLAAAVPASAHPNSLASSKITFENKRMVVSLLVDQPSVLELDKVDLKVKSSYTEEELTYVMKEKLFAYIQKGFVVKNNGEPMAVEMENVSLAAGNNLQVDLVYSSEQLIDKVDLEYNLFFENSNTHKNVATIESGETSSEFIFAEKSRTLGMEAGLEVPFLTAVKQFIILGVEHILTGYDHLMFLFALVLLGGTFKNMLKIITSFTVAHSITLILAALDIIVLPGRLVDIVVAASILYVAIENFVVKNTNYRWVLTFVFGLVHGFGFAGALAETQIPKNHFVSSLLTFNIGVELGHIMVVAVLLPIILYVKRFDWNRLFVYGMSSVVGLFGLLWLVERVFDLSYMPM</sequence>
<dbReference type="Proteomes" id="UP001208017">
    <property type="component" value="Unassembled WGS sequence"/>
</dbReference>
<feature type="transmembrane region" description="Helical" evidence="1">
    <location>
        <begin position="180"/>
        <end position="204"/>
    </location>
</feature>
<feature type="transmembrane region" description="Helical" evidence="1">
    <location>
        <begin position="297"/>
        <end position="319"/>
    </location>
</feature>
<comment type="caution">
    <text evidence="3">The sequence shown here is derived from an EMBL/GenBank/DDBJ whole genome shotgun (WGS) entry which is preliminary data.</text>
</comment>
<evidence type="ECO:0000256" key="1">
    <source>
        <dbReference type="SAM" id="Phobius"/>
    </source>
</evidence>
<accession>A0ABT3X6Q9</accession>
<gene>
    <name evidence="3" type="ORF">OS242_17080</name>
</gene>
<feature type="signal peptide" evidence="2">
    <location>
        <begin position="1"/>
        <end position="23"/>
    </location>
</feature>
<keyword evidence="2" id="KW-0732">Signal</keyword>
<feature type="transmembrane region" description="Helical" evidence="1">
    <location>
        <begin position="266"/>
        <end position="285"/>
    </location>
</feature>
<evidence type="ECO:0000313" key="4">
    <source>
        <dbReference type="Proteomes" id="UP001208017"/>
    </source>
</evidence>
<keyword evidence="1" id="KW-1133">Transmembrane helix</keyword>
<reference evidence="3 4" key="1">
    <citation type="submission" date="2022-11" db="EMBL/GenBank/DDBJ databases">
        <title>Study of microbial diversity in lake waters.</title>
        <authorList>
            <person name="Zhang J."/>
        </authorList>
    </citation>
    <scope>NUCLEOTIDE SEQUENCE [LARGE SCALE GENOMIC DNA]</scope>
    <source>
        <strain evidence="3 4">DT12</strain>
    </source>
</reference>
<keyword evidence="1" id="KW-0472">Membrane</keyword>
<dbReference type="RefSeq" id="WP_267152907.1">
    <property type="nucleotide sequence ID" value="NZ_JAPMLT010000012.1"/>
</dbReference>
<keyword evidence="4" id="KW-1185">Reference proteome</keyword>